<dbReference type="Gene3D" id="3.30.300.30">
    <property type="match status" value="1"/>
</dbReference>
<reference evidence="3 4" key="1">
    <citation type="submission" date="2020-09" db="EMBL/GenBank/DDBJ databases">
        <title>Photobacterium sp. CAU 1568 isolated from sand of Sido Beach.</title>
        <authorList>
            <person name="Kim W."/>
        </authorList>
    </citation>
    <scope>NUCLEOTIDE SEQUENCE [LARGE SCALE GENOMIC DNA]</scope>
    <source>
        <strain evidence="3 4">CAU 1568</strain>
    </source>
</reference>
<dbReference type="SUPFAM" id="SSF56801">
    <property type="entry name" value="Acetyl-CoA synthetase-like"/>
    <property type="match status" value="1"/>
</dbReference>
<keyword evidence="3" id="KW-0436">Ligase</keyword>
<dbReference type="PANTHER" id="PTHR43767">
    <property type="entry name" value="LONG-CHAIN-FATTY-ACID--COA LIGASE"/>
    <property type="match status" value="1"/>
</dbReference>
<dbReference type="Pfam" id="PF00501">
    <property type="entry name" value="AMP-binding"/>
    <property type="match status" value="1"/>
</dbReference>
<comment type="caution">
    <text evidence="3">The sequence shown here is derived from an EMBL/GenBank/DDBJ whole genome shotgun (WGS) entry which is preliminary data.</text>
</comment>
<dbReference type="EMBL" id="JACYTP010000008">
    <property type="protein sequence ID" value="MBD8513718.1"/>
    <property type="molecule type" value="Genomic_DNA"/>
</dbReference>
<name>A0ABR9BMC2_9GAMM</name>
<dbReference type="InterPro" id="IPR050237">
    <property type="entry name" value="ATP-dep_AMP-bd_enzyme"/>
</dbReference>
<evidence type="ECO:0000259" key="1">
    <source>
        <dbReference type="Pfam" id="PF00501"/>
    </source>
</evidence>
<keyword evidence="4" id="KW-1185">Reference proteome</keyword>
<feature type="domain" description="AMP-binding enzyme C-terminal" evidence="2">
    <location>
        <begin position="450"/>
        <end position="526"/>
    </location>
</feature>
<gene>
    <name evidence="3" type="ORF">IFO68_13635</name>
</gene>
<sequence length="554" mass="60178">MNSAGIINLVPTQVRTQWKAEGAYPDITVFDAFTQQVRRQPDAIAVCSSEGSHRFEEIYQHSLKVANGLAQAGMVKGDVLVYQLGNSWRSLVIDMAAAAIGVVVCPIPPGRGKLDIESILKRCQARAIIVEHHSEGEDVCAMLETLRPLLLSLRLLITVGEQRQGWCDFADLLNASALPECPALSPDDPVRFLVSSGTESEPKLVAYSHNALLGGRGRFMALLSDGKPRFAPLYLMPLGSAFGSTASSCVMALLGGTVIILPKFSVDAAIDAIRMFRPTHVLGVPTMFQRLASDDRLAALDLRDLVALVSGGALIDEATINRCYEAFGCQFINLYGSADGVNCFNALTDSREKVAATVGKPDPSICEIRVVDDHHQPLEQGEIGEIAARGPITPMQYVNSPVLDETYRDQQGWVYTGDLGCIDSDGYLNLMGRKKDVIIRGGVNISPAQIEKLMTQHPNVVSASCVAVPDHDLGQRVCICLSLQQGTSPLSLNDVTQYLHQQGLEKHKWPEFLSHFSQLPLSPAGKVDKPSITKWLASLPQPEQSEASQVSRER</sequence>
<dbReference type="InterPro" id="IPR045851">
    <property type="entry name" value="AMP-bd_C_sf"/>
</dbReference>
<proteinExistence type="predicted"/>
<protein>
    <submittedName>
        <fullName evidence="3">Acyl--CoA ligase</fullName>
    </submittedName>
</protein>
<evidence type="ECO:0000259" key="2">
    <source>
        <dbReference type="Pfam" id="PF13193"/>
    </source>
</evidence>
<dbReference type="GO" id="GO:0016874">
    <property type="term" value="F:ligase activity"/>
    <property type="evidence" value="ECO:0007669"/>
    <property type="project" value="UniProtKB-KW"/>
</dbReference>
<evidence type="ECO:0000313" key="4">
    <source>
        <dbReference type="Proteomes" id="UP000649768"/>
    </source>
</evidence>
<dbReference type="Pfam" id="PF13193">
    <property type="entry name" value="AMP-binding_C"/>
    <property type="match status" value="1"/>
</dbReference>
<evidence type="ECO:0000313" key="3">
    <source>
        <dbReference type="EMBL" id="MBD8513718.1"/>
    </source>
</evidence>
<feature type="domain" description="AMP-dependent synthetase/ligase" evidence="1">
    <location>
        <begin position="33"/>
        <end position="397"/>
    </location>
</feature>
<dbReference type="PANTHER" id="PTHR43767:SF1">
    <property type="entry name" value="NONRIBOSOMAL PEPTIDE SYNTHASE PES1 (EUROFUNG)-RELATED"/>
    <property type="match status" value="1"/>
</dbReference>
<organism evidence="3 4">
    <name type="scientific">Photobacterium arenosum</name>
    <dbReference type="NCBI Taxonomy" id="2774143"/>
    <lineage>
        <taxon>Bacteria</taxon>
        <taxon>Pseudomonadati</taxon>
        <taxon>Pseudomonadota</taxon>
        <taxon>Gammaproteobacteria</taxon>
        <taxon>Vibrionales</taxon>
        <taxon>Vibrionaceae</taxon>
        <taxon>Photobacterium</taxon>
    </lineage>
</organism>
<dbReference type="InterPro" id="IPR025110">
    <property type="entry name" value="AMP-bd_C"/>
</dbReference>
<dbReference type="InterPro" id="IPR000873">
    <property type="entry name" value="AMP-dep_synth/lig_dom"/>
</dbReference>
<dbReference type="RefSeq" id="WP_192016406.1">
    <property type="nucleotide sequence ID" value="NZ_JACYTP010000008.1"/>
</dbReference>
<accession>A0ABR9BMC2</accession>
<dbReference type="Proteomes" id="UP000649768">
    <property type="component" value="Unassembled WGS sequence"/>
</dbReference>
<dbReference type="Gene3D" id="3.40.50.12780">
    <property type="entry name" value="N-terminal domain of ligase-like"/>
    <property type="match status" value="1"/>
</dbReference>
<dbReference type="InterPro" id="IPR042099">
    <property type="entry name" value="ANL_N_sf"/>
</dbReference>